<dbReference type="PANTHER" id="PTHR43584">
    <property type="entry name" value="NUCLEOTIDYL TRANSFERASE"/>
    <property type="match status" value="1"/>
</dbReference>
<dbReference type="CDD" id="cd02523">
    <property type="entry name" value="PC_cytidylyltransferase"/>
    <property type="match status" value="1"/>
</dbReference>
<dbReference type="PANTHER" id="PTHR43584:SF5">
    <property type="entry name" value="PROTEIN LICC"/>
    <property type="match status" value="1"/>
</dbReference>
<dbReference type="GO" id="GO:0016779">
    <property type="term" value="F:nucleotidyltransferase activity"/>
    <property type="evidence" value="ECO:0007669"/>
    <property type="project" value="UniProtKB-KW"/>
</dbReference>
<evidence type="ECO:0000256" key="2">
    <source>
        <dbReference type="ARBA" id="ARBA00022695"/>
    </source>
</evidence>
<dbReference type="Gene3D" id="3.90.550.10">
    <property type="entry name" value="Spore Coat Polysaccharide Biosynthesis Protein SpsA, Chain A"/>
    <property type="match status" value="1"/>
</dbReference>
<dbReference type="AlphaFoldDB" id="A0A1F5G164"/>
<sequence length="247" mass="28785">MIRLQKAILLIAGQGTRLRPLTEKMPKCLVEVKRKAILINALENLAKNNIKEAILVVGYLKEKIKEKIGDELDGMKITYIANDLYEQTNNTYSLWLAIKDLDEDLLILEGDIFFEEELLKRFIEDKREDLTIVEKYNSKLDGTFVEVVDDQRILSWVHKKDRPIGFTLKNKYKTVNIHKFSGSFIRNWLIPALEKHAKDKKGKEPIESMFSDIIKNQGKIYVFDAKGLLWIEIDDVDDLKRAEEIFK</sequence>
<keyword evidence="2" id="KW-0548">Nucleotidyltransferase</keyword>
<name>A0A1F5G164_9BACT</name>
<proteinExistence type="predicted"/>
<evidence type="ECO:0000256" key="1">
    <source>
        <dbReference type="ARBA" id="ARBA00022679"/>
    </source>
</evidence>
<gene>
    <name evidence="4" type="ORF">A2164_00750</name>
</gene>
<dbReference type="InterPro" id="IPR050065">
    <property type="entry name" value="GlmU-like"/>
</dbReference>
<evidence type="ECO:0000313" key="4">
    <source>
        <dbReference type="EMBL" id="OGD85606.1"/>
    </source>
</evidence>
<dbReference type="InterPro" id="IPR005835">
    <property type="entry name" value="NTP_transferase_dom"/>
</dbReference>
<evidence type="ECO:0000259" key="3">
    <source>
        <dbReference type="Pfam" id="PF00483"/>
    </source>
</evidence>
<accession>A0A1F5G164</accession>
<keyword evidence="1" id="KW-0808">Transferase</keyword>
<feature type="domain" description="Nucleotidyl transferase" evidence="3">
    <location>
        <begin position="6"/>
        <end position="242"/>
    </location>
</feature>
<evidence type="ECO:0000313" key="5">
    <source>
        <dbReference type="Proteomes" id="UP000176317"/>
    </source>
</evidence>
<reference evidence="4 5" key="1">
    <citation type="journal article" date="2016" name="Nat. Commun.">
        <title>Thousands of microbial genomes shed light on interconnected biogeochemical processes in an aquifer system.</title>
        <authorList>
            <person name="Anantharaman K."/>
            <person name="Brown C.T."/>
            <person name="Hug L.A."/>
            <person name="Sharon I."/>
            <person name="Castelle C.J."/>
            <person name="Probst A.J."/>
            <person name="Thomas B.C."/>
            <person name="Singh A."/>
            <person name="Wilkins M.J."/>
            <person name="Karaoz U."/>
            <person name="Brodie E.L."/>
            <person name="Williams K.H."/>
            <person name="Hubbard S.S."/>
            <person name="Banfield J.F."/>
        </authorList>
    </citation>
    <scope>NUCLEOTIDE SEQUENCE [LARGE SCALE GENOMIC DNA]</scope>
</reference>
<dbReference type="InterPro" id="IPR029044">
    <property type="entry name" value="Nucleotide-diphossugar_trans"/>
</dbReference>
<protein>
    <recommendedName>
        <fullName evidence="3">Nucleotidyl transferase domain-containing protein</fullName>
    </recommendedName>
</protein>
<comment type="caution">
    <text evidence="4">The sequence shown here is derived from an EMBL/GenBank/DDBJ whole genome shotgun (WGS) entry which is preliminary data.</text>
</comment>
<dbReference type="Pfam" id="PF00483">
    <property type="entry name" value="NTP_transferase"/>
    <property type="match status" value="1"/>
</dbReference>
<dbReference type="SUPFAM" id="SSF53448">
    <property type="entry name" value="Nucleotide-diphospho-sugar transferases"/>
    <property type="match status" value="1"/>
</dbReference>
<dbReference type="EMBL" id="MFAT01000062">
    <property type="protein sequence ID" value="OGD85606.1"/>
    <property type="molecule type" value="Genomic_DNA"/>
</dbReference>
<dbReference type="Proteomes" id="UP000176317">
    <property type="component" value="Unassembled WGS sequence"/>
</dbReference>
<organism evidence="4 5">
    <name type="scientific">Candidatus Curtissbacteria bacterium RBG_13_35_7</name>
    <dbReference type="NCBI Taxonomy" id="1797705"/>
    <lineage>
        <taxon>Bacteria</taxon>
        <taxon>Candidatus Curtissiibacteriota</taxon>
    </lineage>
</organism>